<proteinExistence type="predicted"/>
<evidence type="ECO:0000259" key="4">
    <source>
        <dbReference type="PROSITE" id="PS50097"/>
    </source>
</evidence>
<feature type="domain" description="BTB" evidence="4">
    <location>
        <begin position="82"/>
        <end position="149"/>
    </location>
</feature>
<dbReference type="PANTHER" id="PTHR45774:SF3">
    <property type="entry name" value="BTB (POZ) DOMAIN-CONTAINING 2B-RELATED"/>
    <property type="match status" value="1"/>
</dbReference>
<feature type="compositionally biased region" description="Basic and acidic residues" evidence="3">
    <location>
        <begin position="17"/>
        <end position="30"/>
    </location>
</feature>
<reference evidence="5 6" key="1">
    <citation type="submission" date="2024-04" db="EMBL/GenBank/DDBJ databases">
        <authorList>
            <consortium name="Genoscope - CEA"/>
            <person name="William W."/>
        </authorList>
    </citation>
    <scope>NUCLEOTIDE SEQUENCE [LARGE SCALE GENOMIC DNA]</scope>
</reference>
<dbReference type="PANTHER" id="PTHR45774">
    <property type="entry name" value="BTB/POZ DOMAIN-CONTAINING"/>
    <property type="match status" value="1"/>
</dbReference>
<sequence>MTGTSSGGLPAYPGLEDSVHDSAHADKASHNSELSDDSGIVDYKDPKVRDLIVTLPCCCCPGAEPKSVVEHNRNMLVNQLSCDVQFIVGDKKEKIGAHKYVLMTRSVAFKHMFSGHNGGKSEFVVPDITGDNFWEMLRHIYCEDQRIQVTSVVGILYAADQYDLLELKQKCLDFLHACLEINNACYLLNETRIYGYLDEEKTILSFIRKNAEDVFQTVGMNLLPRELLNDVLTLPGLEIDDSLKKDVLDKWAKNQCKETKIEVNEETVMDSLQDCLYVYRDDDGSHRYVLDSLTTRNLLEEPEESPELPNQQDKIRTDEVDGVSTLSSNTSMRSSVHTYSRLRSCNMWADVEQVTRLQEVHKSDTNDSSQPDAITFTVDQNIYLYGFSIYGPKKEGEGKYKIDTILTKKKRDIVMETIQIKGAGVILPVMFERPIKIDKGIPYTLEVYISGPASYLGSSGQSKVPHGTMLFTFSNATKVKKNRSDVSRGQIPRLYFMPRNK</sequence>
<dbReference type="InterPro" id="IPR011333">
    <property type="entry name" value="SKP1/BTB/POZ_sf"/>
</dbReference>
<dbReference type="Gene3D" id="3.30.710.10">
    <property type="entry name" value="Potassium Channel Kv1.1, Chain A"/>
    <property type="match status" value="1"/>
</dbReference>
<dbReference type="EMBL" id="CAXITT010000006">
    <property type="protein sequence ID" value="CAL1526563.1"/>
    <property type="molecule type" value="Genomic_DNA"/>
</dbReference>
<organism evidence="5 6">
    <name type="scientific">Lymnaea stagnalis</name>
    <name type="common">Great pond snail</name>
    <name type="synonym">Helix stagnalis</name>
    <dbReference type="NCBI Taxonomy" id="6523"/>
    <lineage>
        <taxon>Eukaryota</taxon>
        <taxon>Metazoa</taxon>
        <taxon>Spiralia</taxon>
        <taxon>Lophotrochozoa</taxon>
        <taxon>Mollusca</taxon>
        <taxon>Gastropoda</taxon>
        <taxon>Heterobranchia</taxon>
        <taxon>Euthyneura</taxon>
        <taxon>Panpulmonata</taxon>
        <taxon>Hygrophila</taxon>
        <taxon>Lymnaeoidea</taxon>
        <taxon>Lymnaeidae</taxon>
        <taxon>Lymnaea</taxon>
    </lineage>
</organism>
<dbReference type="SMART" id="SM00225">
    <property type="entry name" value="BTB"/>
    <property type="match status" value="1"/>
</dbReference>
<dbReference type="Pfam" id="PF08005">
    <property type="entry name" value="PHR"/>
    <property type="match status" value="1"/>
</dbReference>
<dbReference type="PROSITE" id="PS50097">
    <property type="entry name" value="BTB"/>
    <property type="match status" value="1"/>
</dbReference>
<dbReference type="SUPFAM" id="SSF54695">
    <property type="entry name" value="POZ domain"/>
    <property type="match status" value="1"/>
</dbReference>
<dbReference type="GO" id="GO:0022008">
    <property type="term" value="P:neurogenesis"/>
    <property type="evidence" value="ECO:0007669"/>
    <property type="project" value="TreeGrafter"/>
</dbReference>
<dbReference type="InterPro" id="IPR012983">
    <property type="entry name" value="PHR"/>
</dbReference>
<evidence type="ECO:0000256" key="1">
    <source>
        <dbReference type="ARBA" id="ARBA00004496"/>
    </source>
</evidence>
<accession>A0AAV2H0A5</accession>
<comment type="subcellular location">
    <subcellularLocation>
        <location evidence="1">Cytoplasm</location>
    </subcellularLocation>
</comment>
<dbReference type="Proteomes" id="UP001497497">
    <property type="component" value="Unassembled WGS sequence"/>
</dbReference>
<keyword evidence="2" id="KW-0963">Cytoplasm</keyword>
<dbReference type="Gene3D" id="2.60.120.820">
    <property type="entry name" value="PHR domain"/>
    <property type="match status" value="1"/>
</dbReference>
<evidence type="ECO:0000256" key="3">
    <source>
        <dbReference type="SAM" id="MobiDB-lite"/>
    </source>
</evidence>
<name>A0AAV2H0A5_LYMST</name>
<dbReference type="InterPro" id="IPR000210">
    <property type="entry name" value="BTB/POZ_dom"/>
</dbReference>
<comment type="caution">
    <text evidence="5">The sequence shown here is derived from an EMBL/GenBank/DDBJ whole genome shotgun (WGS) entry which is preliminary data.</text>
</comment>
<keyword evidence="6" id="KW-1185">Reference proteome</keyword>
<dbReference type="AlphaFoldDB" id="A0AAV2H0A5"/>
<dbReference type="InterPro" id="IPR038648">
    <property type="entry name" value="PHR_sf"/>
</dbReference>
<feature type="region of interest" description="Disordered" evidence="3">
    <location>
        <begin position="1"/>
        <end position="41"/>
    </location>
</feature>
<evidence type="ECO:0000313" key="5">
    <source>
        <dbReference type="EMBL" id="CAL1526563.1"/>
    </source>
</evidence>
<evidence type="ECO:0000256" key="2">
    <source>
        <dbReference type="ARBA" id="ARBA00022490"/>
    </source>
</evidence>
<dbReference type="Pfam" id="PF00651">
    <property type="entry name" value="BTB"/>
    <property type="match status" value="1"/>
</dbReference>
<protein>
    <recommendedName>
        <fullName evidence="4">BTB domain-containing protein</fullName>
    </recommendedName>
</protein>
<dbReference type="GO" id="GO:0005829">
    <property type="term" value="C:cytosol"/>
    <property type="evidence" value="ECO:0007669"/>
    <property type="project" value="TreeGrafter"/>
</dbReference>
<evidence type="ECO:0000313" key="6">
    <source>
        <dbReference type="Proteomes" id="UP001497497"/>
    </source>
</evidence>
<gene>
    <name evidence="5" type="ORF">GSLYS_00000740001</name>
</gene>